<keyword evidence="5" id="KW-0732">Signal</keyword>
<organism evidence="7 8">
    <name type="scientific">Vogesella amnigena</name>
    <dbReference type="NCBI Taxonomy" id="1507449"/>
    <lineage>
        <taxon>Bacteria</taxon>
        <taxon>Pseudomonadati</taxon>
        <taxon>Pseudomonadota</taxon>
        <taxon>Betaproteobacteria</taxon>
        <taxon>Neisseriales</taxon>
        <taxon>Chromobacteriaceae</taxon>
        <taxon>Vogesella</taxon>
    </lineage>
</organism>
<dbReference type="Gene3D" id="2.40.50.90">
    <property type="match status" value="1"/>
</dbReference>
<evidence type="ECO:0000256" key="4">
    <source>
        <dbReference type="SAM" id="MobiDB-lite"/>
    </source>
</evidence>
<dbReference type="Pfam" id="PF05901">
    <property type="entry name" value="Excalibur"/>
    <property type="match status" value="1"/>
</dbReference>
<dbReference type="InterPro" id="IPR008613">
    <property type="entry name" value="Excalibur_Ca-bd_domain"/>
</dbReference>
<dbReference type="Proteomes" id="UP001595636">
    <property type="component" value="Unassembled WGS sequence"/>
</dbReference>
<dbReference type="PROSITE" id="PS50830">
    <property type="entry name" value="TNASE_3"/>
    <property type="match status" value="1"/>
</dbReference>
<dbReference type="InterPro" id="IPR035437">
    <property type="entry name" value="SNase_OB-fold_sf"/>
</dbReference>
<reference evidence="8" key="1">
    <citation type="journal article" date="2019" name="Int. J. Syst. Evol. Microbiol.">
        <title>The Global Catalogue of Microorganisms (GCM) 10K type strain sequencing project: providing services to taxonomists for standard genome sequencing and annotation.</title>
        <authorList>
            <consortium name="The Broad Institute Genomics Platform"/>
            <consortium name="The Broad Institute Genome Sequencing Center for Infectious Disease"/>
            <person name="Wu L."/>
            <person name="Ma J."/>
        </authorList>
    </citation>
    <scope>NUCLEOTIDE SEQUENCE [LARGE SCALE GENOMIC DNA]</scope>
    <source>
        <strain evidence="8">KCTC 42195</strain>
    </source>
</reference>
<feature type="compositionally biased region" description="Pro residues" evidence="4">
    <location>
        <begin position="165"/>
        <end position="177"/>
    </location>
</feature>
<dbReference type="RefSeq" id="WP_390276835.1">
    <property type="nucleotide sequence ID" value="NZ_JBHRYH010000009.1"/>
</dbReference>
<dbReference type="Pfam" id="PF00565">
    <property type="entry name" value="SNase"/>
    <property type="match status" value="1"/>
</dbReference>
<dbReference type="InterPro" id="IPR016071">
    <property type="entry name" value="Staphylococal_nuclease_OB-fold"/>
</dbReference>
<feature type="region of interest" description="Disordered" evidence="4">
    <location>
        <begin position="154"/>
        <end position="180"/>
    </location>
</feature>
<evidence type="ECO:0000256" key="5">
    <source>
        <dbReference type="SAM" id="SignalP"/>
    </source>
</evidence>
<gene>
    <name evidence="7" type="ORF">ACFOKJ_04095</name>
</gene>
<dbReference type="PANTHER" id="PTHR12302">
    <property type="entry name" value="EBNA2 BINDING PROTEIN P100"/>
    <property type="match status" value="1"/>
</dbReference>
<dbReference type="SUPFAM" id="SSF50199">
    <property type="entry name" value="Staphylococcal nuclease"/>
    <property type="match status" value="1"/>
</dbReference>
<comment type="caution">
    <text evidence="7">The sequence shown here is derived from an EMBL/GenBank/DDBJ whole genome shotgun (WGS) entry which is preliminary data.</text>
</comment>
<evidence type="ECO:0000256" key="1">
    <source>
        <dbReference type="ARBA" id="ARBA00022722"/>
    </source>
</evidence>
<feature type="domain" description="TNase-like" evidence="6">
    <location>
        <begin position="23"/>
        <end position="143"/>
    </location>
</feature>
<dbReference type="EMBL" id="JBHRYH010000009">
    <property type="protein sequence ID" value="MFC3625328.1"/>
    <property type="molecule type" value="Genomic_DNA"/>
</dbReference>
<feature type="chain" id="PRO_5045455771" evidence="5">
    <location>
        <begin position="21"/>
        <end position="225"/>
    </location>
</feature>
<evidence type="ECO:0000259" key="6">
    <source>
        <dbReference type="PROSITE" id="PS50830"/>
    </source>
</evidence>
<sequence>MRCLLSGLLLAASLPMPAVAAAQDMQCRVVAVLDGDTLQCLAGLRRTTVRLGQIDAPEKAQPFGQRAKYALAARVFGREVRLQRQETDKYGRLVARVWLGELDINRQQVSDGWAWVYRQYAHEAAYYAAERSARAERAGLWADARPVAPWDWRRGERVGRSQPAEPAPPATPAPAPPVNNGWQCGSKPRCSQLRSCDEARYQLQVCGQRQLDANHDGTPCESLCR</sequence>
<evidence type="ECO:0000256" key="2">
    <source>
        <dbReference type="ARBA" id="ARBA00022759"/>
    </source>
</evidence>
<accession>A0ABV7TRF9</accession>
<dbReference type="PROSITE" id="PS01284">
    <property type="entry name" value="TNASE_2"/>
    <property type="match status" value="1"/>
</dbReference>
<dbReference type="InterPro" id="IPR002071">
    <property type="entry name" value="Thermonucl_AS"/>
</dbReference>
<evidence type="ECO:0000256" key="3">
    <source>
        <dbReference type="ARBA" id="ARBA00022801"/>
    </source>
</evidence>
<protein>
    <submittedName>
        <fullName evidence="7">Thermonuclease family protein</fullName>
    </submittedName>
</protein>
<proteinExistence type="predicted"/>
<name>A0ABV7TRF9_9NEIS</name>
<evidence type="ECO:0000313" key="8">
    <source>
        <dbReference type="Proteomes" id="UP001595636"/>
    </source>
</evidence>
<feature type="signal peptide" evidence="5">
    <location>
        <begin position="1"/>
        <end position="20"/>
    </location>
</feature>
<keyword evidence="1" id="KW-0540">Nuclease</keyword>
<dbReference type="SMART" id="SM00318">
    <property type="entry name" value="SNc"/>
    <property type="match status" value="1"/>
</dbReference>
<evidence type="ECO:0000313" key="7">
    <source>
        <dbReference type="EMBL" id="MFC3625328.1"/>
    </source>
</evidence>
<dbReference type="PANTHER" id="PTHR12302:SF3">
    <property type="entry name" value="SERINE_THREONINE-PROTEIN KINASE 31"/>
    <property type="match status" value="1"/>
</dbReference>
<keyword evidence="3" id="KW-0378">Hydrolase</keyword>
<keyword evidence="2" id="KW-0255">Endonuclease</keyword>
<dbReference type="PROSITE" id="PS01123">
    <property type="entry name" value="TNASE_1"/>
    <property type="match status" value="1"/>
</dbReference>
<keyword evidence="8" id="KW-1185">Reference proteome</keyword>